<evidence type="ECO:0000313" key="3">
    <source>
        <dbReference type="EMBL" id="ANL85382.1"/>
    </source>
</evidence>
<dbReference type="InterPro" id="IPR008391">
    <property type="entry name" value="AXE1_dom"/>
</dbReference>
<name>A0A192TBZ8_9HYPH</name>
<feature type="binding site" evidence="1">
    <location>
        <position position="101"/>
    </location>
    <ligand>
        <name>substrate</name>
    </ligand>
</feature>
<reference evidence="4 6" key="2">
    <citation type="submission" date="2020-11" db="EMBL/GenBank/DDBJ databases">
        <title>Indigenous Rhizobia Nodulating Common beans in Western Kenya.</title>
        <authorList>
            <person name="Wekesa C.S."/>
            <person name="Oelmueller R."/>
            <person name="Furch A.C."/>
        </authorList>
    </citation>
    <scope>NUCLEOTIDE SEQUENCE [LARGE SCALE GENOMIC DNA]</scope>
    <source>
        <strain evidence="6">BS3</strain>
        <strain evidence="4">S3</strain>
    </source>
</reference>
<dbReference type="Proteomes" id="UP000540266">
    <property type="component" value="Chromosome"/>
</dbReference>
<accession>A0A192TBZ8</accession>
<dbReference type="AlphaFoldDB" id="A0A192TBZ8"/>
<keyword evidence="5" id="KW-1185">Reference proteome</keyword>
<evidence type="ECO:0000313" key="5">
    <source>
        <dbReference type="Proteomes" id="UP000078551"/>
    </source>
</evidence>
<dbReference type="Gene3D" id="3.40.50.1820">
    <property type="entry name" value="alpha/beta hydrolase"/>
    <property type="match status" value="1"/>
</dbReference>
<dbReference type="RefSeq" id="WP_064825357.1">
    <property type="nucleotide sequence ID" value="NZ_CP013532.1"/>
</dbReference>
<dbReference type="SUPFAM" id="SSF53474">
    <property type="entry name" value="alpha/beta-Hydrolases"/>
    <property type="match status" value="1"/>
</dbReference>
<dbReference type="STRING" id="396.AMC85_CH02624"/>
<dbReference type="GO" id="GO:0052689">
    <property type="term" value="F:carboxylic ester hydrolase activity"/>
    <property type="evidence" value="ECO:0007669"/>
    <property type="project" value="TreeGrafter"/>
</dbReference>
<proteinExistence type="predicted"/>
<reference evidence="3 5" key="1">
    <citation type="submission" date="2015-11" db="EMBL/GenBank/DDBJ databases">
        <title>The limits of bacterial species coexistence and the symbiotic plasmid transference in sympatric Rhizobium populations.</title>
        <authorList>
            <person name="Perez-Carrascal O.M."/>
            <person name="VanInsberghe D."/>
            <person name="Juarez S."/>
            <person name="Polz M.F."/>
            <person name="Vinuesa P."/>
            <person name="Gonzalez V."/>
        </authorList>
    </citation>
    <scope>NUCLEOTIDE SEQUENCE [LARGE SCALE GENOMIC DNA]</scope>
    <source>
        <strain evidence="3 5">N771</strain>
    </source>
</reference>
<dbReference type="InterPro" id="IPR029058">
    <property type="entry name" value="AB_hydrolase_fold"/>
</dbReference>
<gene>
    <name evidence="3" type="ORF">AMC81_CH02621</name>
    <name evidence="4" type="ORF">HER27_006550</name>
</gene>
<dbReference type="PANTHER" id="PTHR40111">
    <property type="entry name" value="CEPHALOSPORIN-C DEACETYLASE"/>
    <property type="match status" value="1"/>
</dbReference>
<dbReference type="Pfam" id="PF05448">
    <property type="entry name" value="AXE1"/>
    <property type="match status" value="1"/>
</dbReference>
<organism evidence="4 6">
    <name type="scientific">Rhizobium phaseoli</name>
    <dbReference type="NCBI Taxonomy" id="396"/>
    <lineage>
        <taxon>Bacteria</taxon>
        <taxon>Pseudomonadati</taxon>
        <taxon>Pseudomonadota</taxon>
        <taxon>Alphaproteobacteria</taxon>
        <taxon>Hyphomicrobiales</taxon>
        <taxon>Rhizobiaceae</taxon>
        <taxon>Rhizobium/Agrobacterium group</taxon>
        <taxon>Rhizobium</taxon>
    </lineage>
</organism>
<sequence length="319" mass="34854">MSIPTTHPFAFDPAYGMTLEELLAVKPPEEPDGFDAFWQERYRKALTVDPQPALSRSELNHADWHVLDLVYLSTGAFKIGGWLLLPRAGQVRRGLVVGHGYGGRVRPDFDLPVTETALLFPCCRGLSLSAYPLISENPSWHVLHDIDSRDKYIIGGCVEDIWLAVSTLVVLYPWLSGHIGYSGISFGGGVGAMAIPYDPRIDRGHLALPSFGHQPLRLKLPSVGSAEGVQEYRAKHGDVLSTLSFYDAATAARRIKVPMLTAVALFDPAVAPPCQFAVANAIPKFNEIFILDAGHFDYSGSAAQEAALRDKIGQLFRVS</sequence>
<dbReference type="InterPro" id="IPR039069">
    <property type="entry name" value="CE7"/>
</dbReference>
<evidence type="ECO:0000259" key="2">
    <source>
        <dbReference type="Pfam" id="PF05448"/>
    </source>
</evidence>
<protein>
    <submittedName>
        <fullName evidence="3">Acetyl xylan esterase protein</fullName>
    </submittedName>
    <submittedName>
        <fullName evidence="4">Acetylxylan esterase</fullName>
    </submittedName>
</protein>
<dbReference type="EMBL" id="CP064931">
    <property type="protein sequence ID" value="QPK10212.1"/>
    <property type="molecule type" value="Genomic_DNA"/>
</dbReference>
<feature type="domain" description="Acetyl xylan esterase" evidence="2">
    <location>
        <begin position="16"/>
        <end position="304"/>
    </location>
</feature>
<dbReference type="Proteomes" id="UP000078551">
    <property type="component" value="Chromosome"/>
</dbReference>
<dbReference type="EMBL" id="CP013568">
    <property type="protein sequence ID" value="ANL85382.1"/>
    <property type="molecule type" value="Genomic_DNA"/>
</dbReference>
<evidence type="ECO:0000313" key="6">
    <source>
        <dbReference type="Proteomes" id="UP000540266"/>
    </source>
</evidence>
<evidence type="ECO:0000313" key="4">
    <source>
        <dbReference type="EMBL" id="QPK10212.1"/>
    </source>
</evidence>
<dbReference type="GeneID" id="45957913"/>
<dbReference type="PANTHER" id="PTHR40111:SF1">
    <property type="entry name" value="CEPHALOSPORIN-C DEACETYLASE"/>
    <property type="match status" value="1"/>
</dbReference>
<evidence type="ECO:0000256" key="1">
    <source>
        <dbReference type="PIRSR" id="PIRSR639069-2"/>
    </source>
</evidence>
<dbReference type="GO" id="GO:0005976">
    <property type="term" value="P:polysaccharide metabolic process"/>
    <property type="evidence" value="ECO:0007669"/>
    <property type="project" value="TreeGrafter"/>
</dbReference>